<name>A0ABR7QRI9_9FLAO</name>
<dbReference type="InterPro" id="IPR029058">
    <property type="entry name" value="AB_hydrolase_fold"/>
</dbReference>
<proteinExistence type="inferred from homology"/>
<dbReference type="EMBL" id="JACLHY010000019">
    <property type="protein sequence ID" value="MBC8769532.1"/>
    <property type="molecule type" value="Genomic_DNA"/>
</dbReference>
<evidence type="ECO:0000313" key="3">
    <source>
        <dbReference type="EMBL" id="MBC8769532.1"/>
    </source>
</evidence>
<keyword evidence="4" id="KW-1185">Reference proteome</keyword>
<organism evidence="3 4">
    <name type="scientific">Arenibacter arenosicollis</name>
    <dbReference type="NCBI Taxonomy" id="2762274"/>
    <lineage>
        <taxon>Bacteria</taxon>
        <taxon>Pseudomonadati</taxon>
        <taxon>Bacteroidota</taxon>
        <taxon>Flavobacteriia</taxon>
        <taxon>Flavobacteriales</taxon>
        <taxon>Flavobacteriaceae</taxon>
        <taxon>Arenibacter</taxon>
    </lineage>
</organism>
<protein>
    <submittedName>
        <fullName evidence="3">Alpha/beta hydrolase</fullName>
    </submittedName>
</protein>
<sequence>MNMDVLKRNNVNIIGKGSQVIMFAHGFGCDQVMWRYITPAFEEDYKLVLFDYVGCGKSDIGQYNEDRYGSLHGYAQDVLEICNTLSLENVILVGHSVSSMIGMLASIQQPELFRSLILVCPSPCYINKPGYTGGFEEKDLLELMEVMENNYVGWASFLAPVVMKNTERPELVQELGESFCSMDKEITGNFAKVTFFSDNRKDLPKVKVPSLILQCTEDDIASDKVGAYVQDNLRHSEIYHMKATGHCPHMSDPEETIKYIKQYLQKENISA</sequence>
<comment type="caution">
    <text evidence="3">The sequence shown here is derived from an EMBL/GenBank/DDBJ whole genome shotgun (WGS) entry which is preliminary data.</text>
</comment>
<evidence type="ECO:0000256" key="1">
    <source>
        <dbReference type="ARBA" id="ARBA00008645"/>
    </source>
</evidence>
<dbReference type="Pfam" id="PF12697">
    <property type="entry name" value="Abhydrolase_6"/>
    <property type="match status" value="1"/>
</dbReference>
<evidence type="ECO:0000259" key="2">
    <source>
        <dbReference type="Pfam" id="PF12697"/>
    </source>
</evidence>
<dbReference type="PANTHER" id="PTHR43039">
    <property type="entry name" value="ESTERASE-RELATED"/>
    <property type="match status" value="1"/>
</dbReference>
<keyword evidence="3" id="KW-0378">Hydrolase</keyword>
<gene>
    <name evidence="3" type="ORF">H4O18_16155</name>
</gene>
<dbReference type="Gene3D" id="3.40.50.1820">
    <property type="entry name" value="alpha/beta hydrolase"/>
    <property type="match status" value="1"/>
</dbReference>
<evidence type="ECO:0000313" key="4">
    <source>
        <dbReference type="Proteomes" id="UP000618952"/>
    </source>
</evidence>
<dbReference type="GO" id="GO:0016787">
    <property type="term" value="F:hydrolase activity"/>
    <property type="evidence" value="ECO:0007669"/>
    <property type="project" value="UniProtKB-KW"/>
</dbReference>
<accession>A0ABR7QRI9</accession>
<dbReference type="Proteomes" id="UP000618952">
    <property type="component" value="Unassembled WGS sequence"/>
</dbReference>
<dbReference type="InterPro" id="IPR000073">
    <property type="entry name" value="AB_hydrolase_1"/>
</dbReference>
<feature type="domain" description="AB hydrolase-1" evidence="2">
    <location>
        <begin position="22"/>
        <end position="256"/>
    </location>
</feature>
<dbReference type="SUPFAM" id="SSF53474">
    <property type="entry name" value="alpha/beta-Hydrolases"/>
    <property type="match status" value="1"/>
</dbReference>
<reference evidence="3 4" key="1">
    <citation type="submission" date="2020-08" db="EMBL/GenBank/DDBJ databases">
        <title>Arenibacter gaetbuli sp. nov., isolated from a sand dune.</title>
        <authorList>
            <person name="Park S."/>
            <person name="Yoon J.-H."/>
        </authorList>
    </citation>
    <scope>NUCLEOTIDE SEQUENCE [LARGE SCALE GENOMIC DNA]</scope>
    <source>
        <strain evidence="3 4">BSSL-BM3</strain>
    </source>
</reference>
<comment type="similarity">
    <text evidence="1">Belongs to the AB hydrolase superfamily.</text>
</comment>